<accession>A0A5E4QLS2</accession>
<comment type="similarity">
    <text evidence="2">Belongs to the p53 family.</text>
</comment>
<keyword evidence="5 11" id="KW-0862">Zinc</keyword>
<dbReference type="GO" id="GO:0000981">
    <property type="term" value="F:DNA-binding transcription factor activity, RNA polymerase II-specific"/>
    <property type="evidence" value="ECO:0007669"/>
    <property type="project" value="TreeGrafter"/>
</dbReference>
<reference evidence="13 14" key="1">
    <citation type="submission" date="2017-07" db="EMBL/GenBank/DDBJ databases">
        <authorList>
            <person name="Talla V."/>
            <person name="Backstrom N."/>
        </authorList>
    </citation>
    <scope>NUCLEOTIDE SEQUENCE [LARGE SCALE GENOMIC DNA]</scope>
</reference>
<dbReference type="Pfam" id="PF00870">
    <property type="entry name" value="P53"/>
    <property type="match status" value="1"/>
</dbReference>
<keyword evidence="9" id="KW-0804">Transcription</keyword>
<keyword evidence="14" id="KW-1185">Reference proteome</keyword>
<keyword evidence="8" id="KW-0010">Activator</keyword>
<evidence type="ECO:0000256" key="10">
    <source>
        <dbReference type="ARBA" id="ARBA00023242"/>
    </source>
</evidence>
<dbReference type="PANTHER" id="PTHR11447:SF16">
    <property type="entry name" value="P53 PROTEIN LONG FORM VARIANT 1"/>
    <property type="match status" value="1"/>
</dbReference>
<evidence type="ECO:0000313" key="13">
    <source>
        <dbReference type="EMBL" id="VVC98080.1"/>
    </source>
</evidence>
<dbReference type="SUPFAM" id="SSF49417">
    <property type="entry name" value="p53-like transcription factors"/>
    <property type="match status" value="1"/>
</dbReference>
<evidence type="ECO:0000259" key="12">
    <source>
        <dbReference type="Pfam" id="PF00870"/>
    </source>
</evidence>
<dbReference type="InterPro" id="IPR012346">
    <property type="entry name" value="p53/RUNT-type_TF_DNA-bd_sf"/>
</dbReference>
<protein>
    <recommendedName>
        <fullName evidence="12">p53 DNA-binding domain-containing protein</fullName>
    </recommendedName>
</protein>
<dbReference type="Proteomes" id="UP000324832">
    <property type="component" value="Unassembled WGS sequence"/>
</dbReference>
<evidence type="ECO:0000256" key="6">
    <source>
        <dbReference type="ARBA" id="ARBA00023015"/>
    </source>
</evidence>
<organism evidence="13 14">
    <name type="scientific">Leptidea sinapis</name>
    <dbReference type="NCBI Taxonomy" id="189913"/>
    <lineage>
        <taxon>Eukaryota</taxon>
        <taxon>Metazoa</taxon>
        <taxon>Ecdysozoa</taxon>
        <taxon>Arthropoda</taxon>
        <taxon>Hexapoda</taxon>
        <taxon>Insecta</taxon>
        <taxon>Pterygota</taxon>
        <taxon>Neoptera</taxon>
        <taxon>Endopterygota</taxon>
        <taxon>Lepidoptera</taxon>
        <taxon>Glossata</taxon>
        <taxon>Ditrysia</taxon>
        <taxon>Papilionoidea</taxon>
        <taxon>Pieridae</taxon>
        <taxon>Dismorphiinae</taxon>
        <taxon>Leptidea</taxon>
    </lineage>
</organism>
<dbReference type="Gene3D" id="2.60.40.720">
    <property type="match status" value="1"/>
</dbReference>
<evidence type="ECO:0000256" key="7">
    <source>
        <dbReference type="ARBA" id="ARBA00023125"/>
    </source>
</evidence>
<keyword evidence="10" id="KW-0539">Nucleus</keyword>
<evidence type="ECO:0000256" key="11">
    <source>
        <dbReference type="PIRSR" id="PIRSR602117-1"/>
    </source>
</evidence>
<dbReference type="AlphaFoldDB" id="A0A5E4QLS2"/>
<dbReference type="GO" id="GO:0000978">
    <property type="term" value="F:RNA polymerase II cis-regulatory region sequence-specific DNA binding"/>
    <property type="evidence" value="ECO:0007669"/>
    <property type="project" value="TreeGrafter"/>
</dbReference>
<feature type="binding site" evidence="11">
    <location>
        <position position="121"/>
    </location>
    <ligand>
        <name>Zn(2+)</name>
        <dbReference type="ChEBI" id="CHEBI:29105"/>
    </ligand>
</feature>
<evidence type="ECO:0000313" key="14">
    <source>
        <dbReference type="Proteomes" id="UP000324832"/>
    </source>
</evidence>
<keyword evidence="7" id="KW-0238">DNA-binding</keyword>
<dbReference type="GO" id="GO:0005634">
    <property type="term" value="C:nucleus"/>
    <property type="evidence" value="ECO:0007669"/>
    <property type="project" value="UniProtKB-SubCell"/>
</dbReference>
<dbReference type="InterPro" id="IPR011615">
    <property type="entry name" value="p53_DNA-bd"/>
</dbReference>
<sequence>YSHHLNRIYVDMLCNFSIRFNWDSSKLAGQPMYVRATTVFSDLAQAEKRVERCFQHAHESSNAMNLSPAVIKNVLRSSREMGTQDVYYCGRPDLADSWYSVLVRLSKPTEHAYHFVCKNSCSSGINRRAIDIIFTLEDAIVGARACSCPRRDILRDEGDIKNKVKTKKPLKVDKQETDMDIVGVRAAISGLRVSLTMMEQARTYKLMMQKHTEAIDRCITHLKALIENLESSLTVKANPP</sequence>
<proteinExistence type="inferred from homology"/>
<evidence type="ECO:0000256" key="8">
    <source>
        <dbReference type="ARBA" id="ARBA00023159"/>
    </source>
</evidence>
<evidence type="ECO:0000256" key="1">
    <source>
        <dbReference type="ARBA" id="ARBA00004123"/>
    </source>
</evidence>
<feature type="binding site" evidence="11">
    <location>
        <position position="56"/>
    </location>
    <ligand>
        <name>Zn(2+)</name>
        <dbReference type="ChEBI" id="CHEBI:29105"/>
    </ligand>
</feature>
<evidence type="ECO:0000256" key="3">
    <source>
        <dbReference type="ARBA" id="ARBA00022703"/>
    </source>
</evidence>
<dbReference type="GO" id="GO:0006915">
    <property type="term" value="P:apoptotic process"/>
    <property type="evidence" value="ECO:0007669"/>
    <property type="project" value="UniProtKB-KW"/>
</dbReference>
<gene>
    <name evidence="13" type="ORF">LSINAPIS_LOCUS9226</name>
</gene>
<dbReference type="GO" id="GO:0046872">
    <property type="term" value="F:metal ion binding"/>
    <property type="evidence" value="ECO:0007669"/>
    <property type="project" value="UniProtKB-KW"/>
</dbReference>
<evidence type="ECO:0000256" key="2">
    <source>
        <dbReference type="ARBA" id="ARBA00006167"/>
    </source>
</evidence>
<keyword evidence="6" id="KW-0805">Transcription regulation</keyword>
<keyword evidence="4 11" id="KW-0479">Metal-binding</keyword>
<evidence type="ECO:0000256" key="9">
    <source>
        <dbReference type="ARBA" id="ARBA00023163"/>
    </source>
</evidence>
<feature type="non-terminal residue" evidence="13">
    <location>
        <position position="1"/>
    </location>
</feature>
<evidence type="ECO:0000256" key="4">
    <source>
        <dbReference type="ARBA" id="ARBA00022723"/>
    </source>
</evidence>
<dbReference type="EMBL" id="FZQP02003357">
    <property type="protein sequence ID" value="VVC98080.1"/>
    <property type="molecule type" value="Genomic_DNA"/>
</dbReference>
<comment type="cofactor">
    <cofactor evidence="11">
        <name>Zn(2+)</name>
        <dbReference type="ChEBI" id="CHEBI:29105"/>
    </cofactor>
    <text evidence="11">Binds 1 zinc ion per subunit.</text>
</comment>
<evidence type="ECO:0000256" key="5">
    <source>
        <dbReference type="ARBA" id="ARBA00022833"/>
    </source>
</evidence>
<keyword evidence="3" id="KW-0053">Apoptosis</keyword>
<dbReference type="InterPro" id="IPR008967">
    <property type="entry name" value="p53-like_TF_DNA-bd_sf"/>
</dbReference>
<name>A0A5E4QLS2_9NEOP</name>
<comment type="subcellular location">
    <subcellularLocation>
        <location evidence="1">Nucleus</location>
    </subcellularLocation>
</comment>
<feature type="binding site" evidence="11">
    <location>
        <position position="117"/>
    </location>
    <ligand>
        <name>Zn(2+)</name>
        <dbReference type="ChEBI" id="CHEBI:29105"/>
    </ligand>
</feature>
<dbReference type="PANTHER" id="PTHR11447">
    <property type="entry name" value="CELLULAR TUMOR ANTIGEN P53"/>
    <property type="match status" value="1"/>
</dbReference>
<dbReference type="InterPro" id="IPR002117">
    <property type="entry name" value="p53_tumour_suppressor"/>
</dbReference>
<dbReference type="PRINTS" id="PR00386">
    <property type="entry name" value="P53SUPPRESSR"/>
</dbReference>
<feature type="binding site" evidence="11">
    <location>
        <position position="53"/>
    </location>
    <ligand>
        <name>Zn(2+)</name>
        <dbReference type="ChEBI" id="CHEBI:29105"/>
    </ligand>
</feature>
<feature type="domain" description="p53 DNA-binding" evidence="12">
    <location>
        <begin position="1"/>
        <end position="158"/>
    </location>
</feature>